<feature type="domain" description="F-box" evidence="1">
    <location>
        <begin position="2"/>
        <end position="37"/>
    </location>
</feature>
<comment type="caution">
    <text evidence="2">The sequence shown here is derived from an EMBL/GenBank/DDBJ whole genome shotgun (WGS) entry which is preliminary data.</text>
</comment>
<proteinExistence type="predicted"/>
<dbReference type="AlphaFoldDB" id="A0A199W541"/>
<dbReference type="CDD" id="cd09917">
    <property type="entry name" value="F-box_SF"/>
    <property type="match status" value="1"/>
</dbReference>
<sequence>MEELPSAVVLEILGRLGDAGDLARCRLACRALRSLSYHVPSVRLRCSPSAAAGSASTSASALPFKTLALNLVSLLAPSLLRLSLAVDPPSSSWDDADLDSDADDLHLAAADFLSRCLPTLAPRLRSLALSDYWAQSCWRRSDALAVISLLCNNLVELEVRNAWLSVNGLRCMPKLTSLTLEFIRLDDENLDRLNECFPSLQVLNLIGVGGLKEPKLHLPQLKKCRWTISSIPLNSTIVAPNLVELEFTSVEPKILILETPSLSDLNLIIVKPSATIVGAERCLSLRNLRIESFGIPGLARMFGGSQSLKRLEIEIPRRTRTDELYEALSLSDLLRNFPHLDELTVGPEAWFELQKPCNILTSTGYSRCLKKLTVHLEPSDFDIKFMALFLSLCAPLCEVTILFFNSSEAAAREQIVTKCASDFPMVRWKWGTRKKPNRNTL</sequence>
<evidence type="ECO:0000313" key="2">
    <source>
        <dbReference type="EMBL" id="OAY84429.1"/>
    </source>
</evidence>
<dbReference type="InterPro" id="IPR044809">
    <property type="entry name" value="AUF1-like"/>
</dbReference>
<gene>
    <name evidence="2" type="ORF">ACMD2_01990</name>
</gene>
<reference evidence="2 3" key="1">
    <citation type="journal article" date="2016" name="DNA Res.">
        <title>The draft genome of MD-2 pineapple using hybrid error correction of long reads.</title>
        <authorList>
            <person name="Redwan R.M."/>
            <person name="Saidin A."/>
            <person name="Kumar S.V."/>
        </authorList>
    </citation>
    <scope>NUCLEOTIDE SEQUENCE [LARGE SCALE GENOMIC DNA]</scope>
    <source>
        <strain evidence="3">cv. MD2</strain>
        <tissue evidence="2">Leaf</tissue>
    </source>
</reference>
<dbReference type="InterPro" id="IPR032675">
    <property type="entry name" value="LRR_dom_sf"/>
</dbReference>
<dbReference type="Pfam" id="PF12937">
    <property type="entry name" value="F-box-like"/>
    <property type="match status" value="1"/>
</dbReference>
<protein>
    <submittedName>
        <fullName evidence="2">F-box/LRR-repeat protein</fullName>
    </submittedName>
</protein>
<dbReference type="InterPro" id="IPR001810">
    <property type="entry name" value="F-box_dom"/>
</dbReference>
<dbReference type="SUPFAM" id="SSF81383">
    <property type="entry name" value="F-box domain"/>
    <property type="match status" value="1"/>
</dbReference>
<organism evidence="2 3">
    <name type="scientific">Ananas comosus</name>
    <name type="common">Pineapple</name>
    <name type="synonym">Ananas ananas</name>
    <dbReference type="NCBI Taxonomy" id="4615"/>
    <lineage>
        <taxon>Eukaryota</taxon>
        <taxon>Viridiplantae</taxon>
        <taxon>Streptophyta</taxon>
        <taxon>Embryophyta</taxon>
        <taxon>Tracheophyta</taxon>
        <taxon>Spermatophyta</taxon>
        <taxon>Magnoliopsida</taxon>
        <taxon>Liliopsida</taxon>
        <taxon>Poales</taxon>
        <taxon>Bromeliaceae</taxon>
        <taxon>Bromelioideae</taxon>
        <taxon>Ananas</taxon>
    </lineage>
</organism>
<name>A0A199W541_ANACO</name>
<evidence type="ECO:0000259" key="1">
    <source>
        <dbReference type="Pfam" id="PF12937"/>
    </source>
</evidence>
<dbReference type="PANTHER" id="PTHR31215">
    <property type="entry name" value="OS05G0510400 PROTEIN-RELATED"/>
    <property type="match status" value="1"/>
</dbReference>
<dbReference type="EMBL" id="LSRQ01000222">
    <property type="protein sequence ID" value="OAY84429.1"/>
    <property type="molecule type" value="Genomic_DNA"/>
</dbReference>
<dbReference type="SUPFAM" id="SSF52047">
    <property type="entry name" value="RNI-like"/>
    <property type="match status" value="1"/>
</dbReference>
<evidence type="ECO:0000313" key="3">
    <source>
        <dbReference type="Proteomes" id="UP000092600"/>
    </source>
</evidence>
<accession>A0A199W541</accession>
<dbReference type="Gene3D" id="3.80.10.10">
    <property type="entry name" value="Ribonuclease Inhibitor"/>
    <property type="match status" value="1"/>
</dbReference>
<dbReference type="InterPro" id="IPR036047">
    <property type="entry name" value="F-box-like_dom_sf"/>
</dbReference>
<dbReference type="Proteomes" id="UP000092600">
    <property type="component" value="Unassembled WGS sequence"/>
</dbReference>